<dbReference type="HOGENOM" id="CLU_703749_0_0_0"/>
<gene>
    <name evidence="2" type="ordered locus">Rcas_3122</name>
</gene>
<name>A7NNN5_ROSCS</name>
<dbReference type="EMBL" id="CP000804">
    <property type="protein sequence ID" value="ABU59176.1"/>
    <property type="molecule type" value="Genomic_DNA"/>
</dbReference>
<proteinExistence type="predicted"/>
<dbReference type="Proteomes" id="UP000000263">
    <property type="component" value="Chromosome"/>
</dbReference>
<dbReference type="SUPFAM" id="SSF53187">
    <property type="entry name" value="Zn-dependent exopeptidases"/>
    <property type="match status" value="1"/>
</dbReference>
<keyword evidence="3" id="KW-1185">Reference proteome</keyword>
<organism evidence="2 3">
    <name type="scientific">Roseiflexus castenholzii (strain DSM 13941 / HLO8)</name>
    <dbReference type="NCBI Taxonomy" id="383372"/>
    <lineage>
        <taxon>Bacteria</taxon>
        <taxon>Bacillati</taxon>
        <taxon>Chloroflexota</taxon>
        <taxon>Chloroflexia</taxon>
        <taxon>Chloroflexales</taxon>
        <taxon>Roseiflexineae</taxon>
        <taxon>Roseiflexaceae</taxon>
        <taxon>Roseiflexus</taxon>
    </lineage>
</organism>
<keyword evidence="1" id="KW-1133">Transmembrane helix</keyword>
<reference evidence="2 3" key="1">
    <citation type="submission" date="2007-08" db="EMBL/GenBank/DDBJ databases">
        <title>Complete sequence of Roseiflexus castenholzii DSM 13941.</title>
        <authorList>
            <consortium name="US DOE Joint Genome Institute"/>
            <person name="Copeland A."/>
            <person name="Lucas S."/>
            <person name="Lapidus A."/>
            <person name="Barry K."/>
            <person name="Glavina del Rio T."/>
            <person name="Dalin E."/>
            <person name="Tice H."/>
            <person name="Pitluck S."/>
            <person name="Thompson L.S."/>
            <person name="Brettin T."/>
            <person name="Bruce D."/>
            <person name="Detter J.C."/>
            <person name="Han C."/>
            <person name="Tapia R."/>
            <person name="Schmutz J."/>
            <person name="Larimer F."/>
            <person name="Land M."/>
            <person name="Hauser L."/>
            <person name="Kyrpides N."/>
            <person name="Mikhailova N."/>
            <person name="Bryant D.A."/>
            <person name="Hanada S."/>
            <person name="Tsukatani Y."/>
            <person name="Richardson P."/>
        </authorList>
    </citation>
    <scope>NUCLEOTIDE SEQUENCE [LARGE SCALE GENOMIC DNA]</scope>
    <source>
        <strain evidence="3">DSM 13941 / HLO8</strain>
    </source>
</reference>
<dbReference type="STRING" id="383372.Rcas_3122"/>
<dbReference type="eggNOG" id="COG2234">
    <property type="taxonomic scope" value="Bacteria"/>
</dbReference>
<dbReference type="KEGG" id="rca:Rcas_3122"/>
<feature type="transmembrane region" description="Helical" evidence="1">
    <location>
        <begin position="157"/>
        <end position="183"/>
    </location>
</feature>
<dbReference type="RefSeq" id="WP_012121600.1">
    <property type="nucleotide sequence ID" value="NC_009767.1"/>
</dbReference>
<keyword evidence="1" id="KW-0812">Transmembrane</keyword>
<keyword evidence="1" id="KW-0472">Membrane</keyword>
<accession>A7NNN5</accession>
<feature type="transmembrane region" description="Helical" evidence="1">
    <location>
        <begin position="75"/>
        <end position="92"/>
    </location>
</feature>
<evidence type="ECO:0000313" key="2">
    <source>
        <dbReference type="EMBL" id="ABU59176.1"/>
    </source>
</evidence>
<evidence type="ECO:0008006" key="4">
    <source>
        <dbReference type="Google" id="ProtNLM"/>
    </source>
</evidence>
<protein>
    <recommendedName>
        <fullName evidence="4">Peptidase M28 domain-containing protein</fullName>
    </recommendedName>
</protein>
<sequence>MASDRSSVSEIPLSGRLQEMPFDLAAHIVSAIGPRPPGSINEAKAAAFLDARLRQAGLRLSAESFYTFRLPGYDGIVWGALAIFGVVVFYWMPLLATLMFAASFGATFLAAWHDTHLLARRLLSQNVIATRAAAGVLRWRLVVLAPLSSPPAIRRQIVALGAGPIGLIGRTVAATLLLALGIAANAPLPFDLRLWLWYAQVIPATTLLVQGIAALIVQHAPATPGAISYAGALATLIESAARIPPLTHTEIWIVGIGAGMAGIDDLLRRYPFEAQQTLFIGLDGIGQGRLCYLAAEGALRQRLADALLLRLAARVVDSGQAIAQPGVYRGVTCAGILRRRGWRAMGIAALDTHRRVPYQHERSDDLSRLDAAHLEHAVRLVVGLAQALDNAP</sequence>
<dbReference type="AlphaFoldDB" id="A7NNN5"/>
<dbReference type="Gene3D" id="3.40.630.10">
    <property type="entry name" value="Zn peptidases"/>
    <property type="match status" value="1"/>
</dbReference>
<feature type="transmembrane region" description="Helical" evidence="1">
    <location>
        <begin position="195"/>
        <end position="217"/>
    </location>
</feature>
<evidence type="ECO:0000313" key="3">
    <source>
        <dbReference type="Proteomes" id="UP000000263"/>
    </source>
</evidence>
<evidence type="ECO:0000256" key="1">
    <source>
        <dbReference type="SAM" id="Phobius"/>
    </source>
</evidence>